<organism evidence="2 3">
    <name type="scientific">Propioniciclava flava</name>
    <dbReference type="NCBI Taxonomy" id="2072026"/>
    <lineage>
        <taxon>Bacteria</taxon>
        <taxon>Bacillati</taxon>
        <taxon>Actinomycetota</taxon>
        <taxon>Actinomycetes</taxon>
        <taxon>Propionibacteriales</taxon>
        <taxon>Propionibacteriaceae</taxon>
        <taxon>Propioniciclava</taxon>
    </lineage>
</organism>
<gene>
    <name evidence="2" type="ORF">C1706_08820</name>
</gene>
<dbReference type="InterPro" id="IPR007612">
    <property type="entry name" value="LOR"/>
</dbReference>
<comment type="caution">
    <text evidence="2">The sequence shown here is derived from an EMBL/GenBank/DDBJ whole genome shotgun (WGS) entry which is preliminary data.</text>
</comment>
<dbReference type="EMBL" id="PPCV01000005">
    <property type="protein sequence ID" value="RXW32132.1"/>
    <property type="molecule type" value="Genomic_DNA"/>
</dbReference>
<dbReference type="AlphaFoldDB" id="A0A4Q2EHT9"/>
<dbReference type="InterPro" id="IPR038595">
    <property type="entry name" value="LOR_sf"/>
</dbReference>
<dbReference type="Gene3D" id="2.40.160.200">
    <property type="entry name" value="LURP1-related"/>
    <property type="match status" value="1"/>
</dbReference>
<accession>A0A4Q2EHT9</accession>
<dbReference type="RefSeq" id="WP_129458871.1">
    <property type="nucleotide sequence ID" value="NZ_PPCV01000005.1"/>
</dbReference>
<dbReference type="Pfam" id="PF04525">
    <property type="entry name" value="LOR"/>
    <property type="match status" value="1"/>
</dbReference>
<reference evidence="2 3" key="1">
    <citation type="submission" date="2018-01" db="EMBL/GenBank/DDBJ databases">
        <title>Lactibacter flavus gen. nov., sp. nov., a novel bacterium of the family Propionibacteriaceae isolated from raw milk and dairy products.</title>
        <authorList>
            <person name="Wenning M."/>
            <person name="Breitenwieser F."/>
            <person name="Huptas C."/>
            <person name="von Neubeck M."/>
            <person name="Busse H.-J."/>
            <person name="Scherer S."/>
        </authorList>
    </citation>
    <scope>NUCLEOTIDE SEQUENCE [LARGE SCALE GENOMIC DNA]</scope>
    <source>
        <strain evidence="2 3">VG341</strain>
    </source>
</reference>
<evidence type="ECO:0000313" key="3">
    <source>
        <dbReference type="Proteomes" id="UP000290624"/>
    </source>
</evidence>
<sequence length="192" mass="20767">MTEEPRTGLLSHDVLIVQQINSFMANDFDILDTTGGVLGRVVGQDSFGGLFFAGPRRFLLVQSDGTPLLAFDDVMDIGFDTFEMSWPDGRRLATLRRRPALFSTSITVTAATGASMELVGDLGGLDYQVVSGGTVLGRVAREWAGMGAALLGHSRYAMTFAPGATEETRLLALGTAIALDLIRRKRRRRANN</sequence>
<evidence type="ECO:0008006" key="4">
    <source>
        <dbReference type="Google" id="ProtNLM"/>
    </source>
</evidence>
<dbReference type="InterPro" id="IPR025659">
    <property type="entry name" value="Tubby-like_C"/>
</dbReference>
<comment type="similarity">
    <text evidence="1">Belongs to the LOR family.</text>
</comment>
<evidence type="ECO:0000256" key="1">
    <source>
        <dbReference type="ARBA" id="ARBA00005437"/>
    </source>
</evidence>
<keyword evidence="3" id="KW-1185">Reference proteome</keyword>
<proteinExistence type="inferred from homology"/>
<dbReference type="SUPFAM" id="SSF54518">
    <property type="entry name" value="Tubby C-terminal domain-like"/>
    <property type="match status" value="1"/>
</dbReference>
<evidence type="ECO:0000313" key="2">
    <source>
        <dbReference type="EMBL" id="RXW32132.1"/>
    </source>
</evidence>
<protein>
    <recommendedName>
        <fullName evidence="4">Scramblase</fullName>
    </recommendedName>
</protein>
<dbReference type="OrthoDB" id="4412702at2"/>
<dbReference type="Proteomes" id="UP000290624">
    <property type="component" value="Unassembled WGS sequence"/>
</dbReference>
<name>A0A4Q2EHT9_9ACTN</name>